<evidence type="ECO:0000313" key="3">
    <source>
        <dbReference type="Proteomes" id="UP000249396"/>
    </source>
</evidence>
<evidence type="ECO:0000313" key="2">
    <source>
        <dbReference type="EMBL" id="PZN82454.1"/>
    </source>
</evidence>
<evidence type="ECO:0000259" key="1">
    <source>
        <dbReference type="Pfam" id="PF03466"/>
    </source>
</evidence>
<feature type="domain" description="LysR substrate-binding" evidence="1">
    <location>
        <begin position="4"/>
        <end position="71"/>
    </location>
</feature>
<dbReference type="SUPFAM" id="SSF53850">
    <property type="entry name" value="Periplasmic binding protein-like II"/>
    <property type="match status" value="1"/>
</dbReference>
<reference evidence="2 3" key="1">
    <citation type="journal article" date="2018" name="Aquat. Microb. Ecol.">
        <title>Gammaproteobacterial methanotrophs dominate.</title>
        <authorList>
            <person name="Rissanen A.J."/>
            <person name="Saarenheimo J."/>
            <person name="Tiirola M."/>
            <person name="Peura S."/>
            <person name="Aalto S.L."/>
            <person name="Karvinen A."/>
            <person name="Nykanen H."/>
        </authorList>
    </citation>
    <scope>NUCLEOTIDE SEQUENCE [LARGE SCALE GENOMIC DNA]</scope>
    <source>
        <strain evidence="2">AMbin10</strain>
    </source>
</reference>
<dbReference type="Gene3D" id="3.40.190.10">
    <property type="entry name" value="Periplasmic binding protein-like II"/>
    <property type="match status" value="2"/>
</dbReference>
<name>A0A2W4TD00_9GAMM</name>
<dbReference type="AlphaFoldDB" id="A0A2W4TD00"/>
<dbReference type="Pfam" id="PF03466">
    <property type="entry name" value="LysR_substrate"/>
    <property type="match status" value="1"/>
</dbReference>
<dbReference type="InterPro" id="IPR005119">
    <property type="entry name" value="LysR_subst-bd"/>
</dbReference>
<dbReference type="EMBL" id="QJPH01000219">
    <property type="protein sequence ID" value="PZN82454.1"/>
    <property type="molecule type" value="Genomic_DNA"/>
</dbReference>
<dbReference type="Proteomes" id="UP000249396">
    <property type="component" value="Unassembled WGS sequence"/>
</dbReference>
<comment type="caution">
    <text evidence="2">The sequence shown here is derived from an EMBL/GenBank/DDBJ whole genome shotgun (WGS) entry which is preliminary data.</text>
</comment>
<protein>
    <recommendedName>
        <fullName evidence="1">LysR substrate-binding domain-containing protein</fullName>
    </recommendedName>
</protein>
<proteinExistence type="predicted"/>
<gene>
    <name evidence="2" type="ORF">DM484_06360</name>
</gene>
<organism evidence="2 3">
    <name type="scientific">Candidatus Methylumidiphilus alinenensis</name>
    <dbReference type="NCBI Taxonomy" id="2202197"/>
    <lineage>
        <taxon>Bacteria</taxon>
        <taxon>Pseudomonadati</taxon>
        <taxon>Pseudomonadota</taxon>
        <taxon>Gammaproteobacteria</taxon>
        <taxon>Methylococcales</taxon>
        <taxon>Candidatus Methylumidiphilus</taxon>
    </lineage>
</organism>
<sequence length="93" mass="10386">MGLQLFRRLREVAPNIRLVIRDIDPVDEIMGLLRTQRLDLAVHHAHFDSPTLEQSTFMSFQAVLIARKSHPRVYSAVGNMERAAGGKNGGSGF</sequence>
<accession>A0A2W4TD00</accession>